<reference evidence="1" key="1">
    <citation type="submission" date="2023-11" db="EMBL/GenBank/DDBJ databases">
        <title>Genome assemblies of two species of porcelain crab, Petrolisthes cinctipes and Petrolisthes manimaculis (Anomura: Porcellanidae).</title>
        <authorList>
            <person name="Angst P."/>
        </authorList>
    </citation>
    <scope>NUCLEOTIDE SEQUENCE</scope>
    <source>
        <strain evidence="1">PB745_02</strain>
        <tissue evidence="1">Gill</tissue>
    </source>
</reference>
<dbReference type="EMBL" id="JAWZYT010004538">
    <property type="protein sequence ID" value="KAK4293474.1"/>
    <property type="molecule type" value="Genomic_DNA"/>
</dbReference>
<dbReference type="AlphaFoldDB" id="A0AAE1NQA1"/>
<keyword evidence="2" id="KW-1185">Reference proteome</keyword>
<protein>
    <submittedName>
        <fullName evidence="1">Uncharacterized protein</fullName>
    </submittedName>
</protein>
<proteinExistence type="predicted"/>
<organism evidence="1 2">
    <name type="scientific">Petrolisthes manimaculis</name>
    <dbReference type="NCBI Taxonomy" id="1843537"/>
    <lineage>
        <taxon>Eukaryota</taxon>
        <taxon>Metazoa</taxon>
        <taxon>Ecdysozoa</taxon>
        <taxon>Arthropoda</taxon>
        <taxon>Crustacea</taxon>
        <taxon>Multicrustacea</taxon>
        <taxon>Malacostraca</taxon>
        <taxon>Eumalacostraca</taxon>
        <taxon>Eucarida</taxon>
        <taxon>Decapoda</taxon>
        <taxon>Pleocyemata</taxon>
        <taxon>Anomura</taxon>
        <taxon>Galatheoidea</taxon>
        <taxon>Porcellanidae</taxon>
        <taxon>Petrolisthes</taxon>
    </lineage>
</organism>
<comment type="caution">
    <text evidence="1">The sequence shown here is derived from an EMBL/GenBank/DDBJ whole genome shotgun (WGS) entry which is preliminary data.</text>
</comment>
<name>A0AAE1NQA1_9EUCA</name>
<accession>A0AAE1NQA1</accession>
<evidence type="ECO:0000313" key="2">
    <source>
        <dbReference type="Proteomes" id="UP001292094"/>
    </source>
</evidence>
<gene>
    <name evidence="1" type="ORF">Pmani_033830</name>
</gene>
<dbReference type="Proteomes" id="UP001292094">
    <property type="component" value="Unassembled WGS sequence"/>
</dbReference>
<evidence type="ECO:0000313" key="1">
    <source>
        <dbReference type="EMBL" id="KAK4293474.1"/>
    </source>
</evidence>
<sequence>MVVVEVVGVVVVDEAVTWIVEEDVLPHFVFFVASVNTITMYRLLCMLFVAHLATARYYEPQPLNCQSSNVIHYQDQTLKVNDLQVVRVPLPSVDIHVNTVYETSIVPFTSTISSGVLGPEQQLVVTEVQMVDETLPLTQVEVRTITRNVIETELNHFTRTATNFITDVQTVPALTTLRITVTEAQTQFIAVTETIPVTEFSTVKEVTTELLTQTEVVRIPQTAVVSTFTVNEVENFTNIHSLTKMITQTVCPPPAI</sequence>